<feature type="domain" description="SH3b" evidence="1">
    <location>
        <begin position="34"/>
        <end position="92"/>
    </location>
</feature>
<proteinExistence type="predicted"/>
<comment type="caution">
    <text evidence="2">The sequence shown here is derived from an EMBL/GenBank/DDBJ whole genome shotgun (WGS) entry which is preliminary data.</text>
</comment>
<name>A0ABX4NN78_9LEPT</name>
<dbReference type="InterPro" id="IPR003646">
    <property type="entry name" value="SH3-like_bac-type"/>
</dbReference>
<protein>
    <recommendedName>
        <fullName evidence="1">SH3b domain-containing protein</fullName>
    </recommendedName>
</protein>
<evidence type="ECO:0000259" key="1">
    <source>
        <dbReference type="Pfam" id="PF08239"/>
    </source>
</evidence>
<sequence>MNYRKTINYAFIFIFSLNCKIPMEEQGYVIAPNGLYLRVNSNTNSDKLMLIPKDEFFTILAKSDISETIENTKAPWWKIKYLNQTGWIFSGFAKILDQSFYDKRNSLYKGDPFIKEEFYNELRSYFNKTGKNHCQLNFISEDFLSGDGDDVFYEVYSIEINTIIDTIAILSKYSSFSVRVTDIKRNSEEIQIYFSSDSYVNRDGTSVMKWFLNSKRKEFNWGKKKTGSNNWDDFNYRAYEEKNYVCNSHLKSWLYPFLK</sequence>
<dbReference type="Pfam" id="PF08239">
    <property type="entry name" value="SH3_3"/>
    <property type="match status" value="1"/>
</dbReference>
<dbReference type="Gene3D" id="2.30.30.40">
    <property type="entry name" value="SH3 Domains"/>
    <property type="match status" value="1"/>
</dbReference>
<keyword evidence="3" id="KW-1185">Reference proteome</keyword>
<evidence type="ECO:0000313" key="2">
    <source>
        <dbReference type="EMBL" id="PJZ57160.1"/>
    </source>
</evidence>
<evidence type="ECO:0000313" key="3">
    <source>
        <dbReference type="Proteomes" id="UP000231879"/>
    </source>
</evidence>
<dbReference type="RefSeq" id="WP_100762459.1">
    <property type="nucleotide sequence ID" value="NZ_NPDS01000004.1"/>
</dbReference>
<organism evidence="2 3">
    <name type="scientific">Leptospira barantonii</name>
    <dbReference type="NCBI Taxonomy" id="2023184"/>
    <lineage>
        <taxon>Bacteria</taxon>
        <taxon>Pseudomonadati</taxon>
        <taxon>Spirochaetota</taxon>
        <taxon>Spirochaetia</taxon>
        <taxon>Leptospirales</taxon>
        <taxon>Leptospiraceae</taxon>
        <taxon>Leptospira</taxon>
    </lineage>
</organism>
<gene>
    <name evidence="2" type="ORF">CH367_10435</name>
</gene>
<reference evidence="2 3" key="1">
    <citation type="submission" date="2017-07" db="EMBL/GenBank/DDBJ databases">
        <title>Leptospira spp. isolated from tropical soils.</title>
        <authorList>
            <person name="Thibeaux R."/>
            <person name="Iraola G."/>
            <person name="Ferres I."/>
            <person name="Bierque E."/>
            <person name="Girault D."/>
            <person name="Soupe-Gilbert M.-E."/>
            <person name="Picardeau M."/>
            <person name="Goarant C."/>
        </authorList>
    </citation>
    <scope>NUCLEOTIDE SEQUENCE [LARGE SCALE GENOMIC DNA]</scope>
    <source>
        <strain evidence="2 3">FH4-C-A1</strain>
    </source>
</reference>
<dbReference type="Proteomes" id="UP000231879">
    <property type="component" value="Unassembled WGS sequence"/>
</dbReference>
<dbReference type="EMBL" id="NPDS01000004">
    <property type="protein sequence ID" value="PJZ57160.1"/>
    <property type="molecule type" value="Genomic_DNA"/>
</dbReference>
<accession>A0ABX4NN78</accession>